<feature type="transmembrane region" description="Helical" evidence="6">
    <location>
        <begin position="126"/>
        <end position="151"/>
    </location>
</feature>
<feature type="transmembrane region" description="Helical" evidence="6">
    <location>
        <begin position="51"/>
        <end position="71"/>
    </location>
</feature>
<evidence type="ECO:0000256" key="5">
    <source>
        <dbReference type="SAM" id="MobiDB-lite"/>
    </source>
</evidence>
<evidence type="ECO:0000256" key="3">
    <source>
        <dbReference type="ARBA" id="ARBA00022989"/>
    </source>
</evidence>
<keyword evidence="9" id="KW-1185">Reference proteome</keyword>
<keyword evidence="3 6" id="KW-1133">Transmembrane helix</keyword>
<feature type="transmembrane region" description="Helical" evidence="6">
    <location>
        <begin position="432"/>
        <end position="458"/>
    </location>
</feature>
<feature type="transmembrane region" description="Helical" evidence="6">
    <location>
        <begin position="378"/>
        <end position="398"/>
    </location>
</feature>
<dbReference type="Pfam" id="PF07690">
    <property type="entry name" value="MFS_1"/>
    <property type="match status" value="1"/>
</dbReference>
<evidence type="ECO:0000256" key="1">
    <source>
        <dbReference type="ARBA" id="ARBA00004141"/>
    </source>
</evidence>
<dbReference type="EMBL" id="JAADJZ010000002">
    <property type="protein sequence ID" value="KAF2877248.1"/>
    <property type="molecule type" value="Genomic_DNA"/>
</dbReference>
<comment type="subcellular location">
    <subcellularLocation>
        <location evidence="1">Membrane</location>
        <topology evidence="1">Multi-pass membrane protein</topology>
    </subcellularLocation>
</comment>
<dbReference type="PANTHER" id="PTHR23501:SF3">
    <property type="entry name" value="MAJOR FACILITATOR SUPERFAMILY (MFS) PROFILE DOMAIN-CONTAINING PROTEIN"/>
    <property type="match status" value="1"/>
</dbReference>
<dbReference type="OrthoDB" id="4078873at2759"/>
<feature type="transmembrane region" description="Helical" evidence="6">
    <location>
        <begin position="405"/>
        <end position="426"/>
    </location>
</feature>
<dbReference type="GO" id="GO:0022857">
    <property type="term" value="F:transmembrane transporter activity"/>
    <property type="evidence" value="ECO:0007669"/>
    <property type="project" value="InterPro"/>
</dbReference>
<feature type="transmembrane region" description="Helical" evidence="6">
    <location>
        <begin position="545"/>
        <end position="563"/>
    </location>
</feature>
<reference evidence="8 9" key="1">
    <citation type="submission" date="2020-01" db="EMBL/GenBank/DDBJ databases">
        <authorList>
            <consortium name="DOE Joint Genome Institute"/>
            <person name="Haridas S."/>
            <person name="Albert R."/>
            <person name="Binder M."/>
            <person name="Bloem J."/>
            <person name="Labutti K."/>
            <person name="Salamov A."/>
            <person name="Andreopoulos B."/>
            <person name="Baker S.E."/>
            <person name="Barry K."/>
            <person name="Bills G."/>
            <person name="Bluhm B.H."/>
            <person name="Cannon C."/>
            <person name="Castanera R."/>
            <person name="Culley D.E."/>
            <person name="Daum C."/>
            <person name="Ezra D."/>
            <person name="Gonzalez J.B."/>
            <person name="Henrissat B."/>
            <person name="Kuo A."/>
            <person name="Liang C."/>
            <person name="Lipzen A."/>
            <person name="Lutzoni F."/>
            <person name="Magnuson J."/>
            <person name="Mondo S."/>
            <person name="Nolan M."/>
            <person name="Ohm R."/>
            <person name="Pangilinan J."/>
            <person name="Park H.-J.H."/>
            <person name="Ramirez L."/>
            <person name="Alfaro M."/>
            <person name="Sun H."/>
            <person name="Tritt A."/>
            <person name="Yoshinaga Y."/>
            <person name="Zwiers L.-H.L."/>
            <person name="Turgeon B.G."/>
            <person name="Goodwin S.B."/>
            <person name="Spatafora J.W."/>
            <person name="Crous P.W."/>
            <person name="Grigoriev I.V."/>
        </authorList>
    </citation>
    <scope>NUCLEOTIDE SEQUENCE [LARGE SCALE GENOMIC DNA]</scope>
    <source>
        <strain evidence="8 9">CBS 611.86</strain>
    </source>
</reference>
<feature type="transmembrane region" description="Helical" evidence="6">
    <location>
        <begin position="211"/>
        <end position="234"/>
    </location>
</feature>
<evidence type="ECO:0000259" key="7">
    <source>
        <dbReference type="PROSITE" id="PS50850"/>
    </source>
</evidence>
<comment type="caution">
    <text evidence="8">The sequence shown here is derived from an EMBL/GenBank/DDBJ whole genome shotgun (WGS) entry which is preliminary data.</text>
</comment>
<feature type="transmembrane region" description="Helical" evidence="6">
    <location>
        <begin position="267"/>
        <end position="286"/>
    </location>
</feature>
<feature type="transmembrane region" description="Helical" evidence="6">
    <location>
        <begin position="91"/>
        <end position="114"/>
    </location>
</feature>
<dbReference type="InterPro" id="IPR011701">
    <property type="entry name" value="MFS"/>
</dbReference>
<feature type="transmembrane region" description="Helical" evidence="6">
    <location>
        <begin position="465"/>
        <end position="491"/>
    </location>
</feature>
<name>A0A7C8IEC8_9PLEO</name>
<dbReference type="PANTHER" id="PTHR23501">
    <property type="entry name" value="MAJOR FACILITATOR SUPERFAMILY"/>
    <property type="match status" value="1"/>
</dbReference>
<feature type="transmembrane region" description="Helical" evidence="6">
    <location>
        <begin position="338"/>
        <end position="358"/>
    </location>
</feature>
<feature type="transmembrane region" description="Helical" evidence="6">
    <location>
        <begin position="298"/>
        <end position="318"/>
    </location>
</feature>
<dbReference type="PROSITE" id="PS50850">
    <property type="entry name" value="MFS"/>
    <property type="match status" value="1"/>
</dbReference>
<gene>
    <name evidence="8" type="ORF">BDV95DRAFT_534723</name>
</gene>
<keyword evidence="2 6" id="KW-0812">Transmembrane</keyword>
<evidence type="ECO:0000256" key="4">
    <source>
        <dbReference type="ARBA" id="ARBA00023136"/>
    </source>
</evidence>
<evidence type="ECO:0000256" key="6">
    <source>
        <dbReference type="SAM" id="Phobius"/>
    </source>
</evidence>
<protein>
    <submittedName>
        <fullName evidence="8">Siderophore iron transporter-like protein mirB</fullName>
    </submittedName>
</protein>
<evidence type="ECO:0000256" key="2">
    <source>
        <dbReference type="ARBA" id="ARBA00022692"/>
    </source>
</evidence>
<dbReference type="InterPro" id="IPR036259">
    <property type="entry name" value="MFS_trans_sf"/>
</dbReference>
<feature type="compositionally biased region" description="Basic and acidic residues" evidence="5">
    <location>
        <begin position="1"/>
        <end position="15"/>
    </location>
</feature>
<dbReference type="Proteomes" id="UP000481861">
    <property type="component" value="Unassembled WGS sequence"/>
</dbReference>
<dbReference type="GO" id="GO:0005886">
    <property type="term" value="C:plasma membrane"/>
    <property type="evidence" value="ECO:0007669"/>
    <property type="project" value="TreeGrafter"/>
</dbReference>
<evidence type="ECO:0000313" key="8">
    <source>
        <dbReference type="EMBL" id="KAF2877248.1"/>
    </source>
</evidence>
<dbReference type="InterPro" id="IPR020846">
    <property type="entry name" value="MFS_dom"/>
</dbReference>
<keyword evidence="4 6" id="KW-0472">Membrane</keyword>
<dbReference type="Gene3D" id="1.20.1250.20">
    <property type="entry name" value="MFS general substrate transporter like domains"/>
    <property type="match status" value="2"/>
</dbReference>
<evidence type="ECO:0000313" key="9">
    <source>
        <dbReference type="Proteomes" id="UP000481861"/>
    </source>
</evidence>
<dbReference type="AlphaFoldDB" id="A0A7C8IEC8"/>
<dbReference type="SUPFAM" id="SSF103473">
    <property type="entry name" value="MFS general substrate transporter"/>
    <property type="match status" value="1"/>
</dbReference>
<sequence>MVLRDDALPRQETDATNHSAAPNADSGLENSESIISAGALPSIQNIEATTVAWSTAAITFAYIMIWLTYFVEGMLNGTAGALNPYVTSAFALHSLTPTVSILSQVIGGVTNITLAKVLEVFGRPQGYLCSVLVATIGLAMMAACNSVQAYAAAQVFFEVGNNGIQYSLSVFIADTTSLRNRGLVHALARSSNLITCWLGGPIAAAFLSGPGWRWCFGMFTILVPAISLPLFGLLMCHDFKAKKQGLVLERKSPRTTWQTFVHYSREFDAIGLLLLSGGIALLLLPFNLYTLQAERWESPLIICLLAFGSVLLTLFGVWEKFFASVTFIPYSLLQDRTVFGGCLLSVTLFISFSSWNSYFSSSLQVMDDLDVADASYVVQSYFVATVLSSLTMGGLIRYTGRFKPMCLFFAVPMSILGLILMIYFRWLNGEIGYIVMCRIFIAFGAGTIIICDEIACLAAAPHEQVAVAIAVLGLFRSVGSAIGLTVSAVIWQSVFPEKLLEYLPAEELPNRLHIYADIKTQLSYPVGSPTRTAIQRACGEAQVNMLAAGTGVWAIGIVGVLMWRNINVIGIKQTKAHVW</sequence>
<accession>A0A7C8IEC8</accession>
<feature type="region of interest" description="Disordered" evidence="5">
    <location>
        <begin position="1"/>
        <end position="28"/>
    </location>
</feature>
<feature type="domain" description="Major facilitator superfamily (MFS) profile" evidence="7">
    <location>
        <begin position="61"/>
        <end position="522"/>
    </location>
</feature>
<proteinExistence type="predicted"/>
<organism evidence="8 9">
    <name type="scientific">Massariosphaeria phaeospora</name>
    <dbReference type="NCBI Taxonomy" id="100035"/>
    <lineage>
        <taxon>Eukaryota</taxon>
        <taxon>Fungi</taxon>
        <taxon>Dikarya</taxon>
        <taxon>Ascomycota</taxon>
        <taxon>Pezizomycotina</taxon>
        <taxon>Dothideomycetes</taxon>
        <taxon>Pleosporomycetidae</taxon>
        <taxon>Pleosporales</taxon>
        <taxon>Pleosporales incertae sedis</taxon>
        <taxon>Massariosphaeria</taxon>
    </lineage>
</organism>